<dbReference type="SUPFAM" id="SSF58087">
    <property type="entry name" value="Variant surface glycoprotein (N-terminal domain)"/>
    <property type="match status" value="1"/>
</dbReference>
<dbReference type="SUPFAM" id="SSF118251">
    <property type="entry name" value="Variant surface glycoprotein MITAT 1.2, VSG 221, C-terminal domain"/>
    <property type="match status" value="1"/>
</dbReference>
<evidence type="ECO:0000256" key="2">
    <source>
        <dbReference type="ARBA" id="ARBA00004609"/>
    </source>
</evidence>
<keyword evidence="6" id="KW-0325">Glycoprotein</keyword>
<dbReference type="InterPro" id="IPR027446">
    <property type="entry name" value="VSG_C_dom_sf"/>
</dbReference>
<comment type="function">
    <text evidence="1">VSG forms a coat on the surface of the parasite. The trypanosome evades the immune response of the host by expressing a series of antigenically distinct VSGs from an estimated 1000 VSG genes.</text>
</comment>
<evidence type="ECO:0000256" key="6">
    <source>
        <dbReference type="ARBA" id="ARBA00023180"/>
    </source>
</evidence>
<keyword evidence="4" id="KW-0336">GPI-anchor</keyword>
<evidence type="ECO:0000256" key="1">
    <source>
        <dbReference type="ARBA" id="ARBA00002523"/>
    </source>
</evidence>
<evidence type="ECO:0000313" key="8">
    <source>
        <dbReference type="EMBL" id="APD74448.1"/>
    </source>
</evidence>
<evidence type="ECO:0000256" key="7">
    <source>
        <dbReference type="ARBA" id="ARBA00023288"/>
    </source>
</evidence>
<dbReference type="VEuPathDB" id="TriTrypDB:Tb427_000249600"/>
<dbReference type="GO" id="GO:0098552">
    <property type="term" value="C:side of membrane"/>
    <property type="evidence" value="ECO:0007669"/>
    <property type="project" value="UniProtKB-KW"/>
</dbReference>
<dbReference type="AlphaFoldDB" id="A0A1J0R9H1"/>
<name>A0A1J0R9H1_9TRYP</name>
<sequence>MRARYAALSALAQERLKKAVTDTPAMSPTTLNAVTKIRQRVSELRTLHYIKGGKPGAPSAKAEFAASGGYLSAGNHKTCTVTVANPAAAGKLCGSDNTEDSALQQGLAELTDTDELLLTPDSEFDSLETKALIHAAGTCNSIANPTTADNFCSQSADDTLATATNAVALQTLTITDIKTPTAQRLKTGAGDTCGGTHTDAGTNLMTAKKTADTLCNVRNLRLQVPDTLATLTVGQLKADSSFKNIIRRLLGIAADKDDDDKQAHAAVNRLFETGSDNLGEKFITKLSEITIKYKLSGAETTVKGDAISAATTLGSHIAYCIERNKKALRAQVSAENPPVGSKQTEDCKGKTEEGKCSKKNGCEYKDGECKVKKGVKAENDAKTTNTTGSNSFVISKAPFLLAFLLIQLIL</sequence>
<organism evidence="8">
    <name type="scientific">Trypanosoma brucei</name>
    <dbReference type="NCBI Taxonomy" id="5691"/>
    <lineage>
        <taxon>Eukaryota</taxon>
        <taxon>Discoba</taxon>
        <taxon>Euglenozoa</taxon>
        <taxon>Kinetoplastea</taxon>
        <taxon>Metakinetoplastina</taxon>
        <taxon>Trypanosomatida</taxon>
        <taxon>Trypanosomatidae</taxon>
        <taxon>Trypanosoma</taxon>
    </lineage>
</organism>
<keyword evidence="3" id="KW-1003">Cell membrane</keyword>
<keyword evidence="7" id="KW-0449">Lipoprotein</keyword>
<reference evidence="8" key="1">
    <citation type="submission" date="2016-08" db="EMBL/GenBank/DDBJ databases">
        <title>VSG repertoire of Trypanosoma brucei EATRO 1125.</title>
        <authorList>
            <person name="Cross G.A."/>
        </authorList>
    </citation>
    <scope>NUCLEOTIDE SEQUENCE</scope>
    <source>
        <strain evidence="8">EATRO 1125</strain>
    </source>
</reference>
<evidence type="ECO:0000256" key="5">
    <source>
        <dbReference type="ARBA" id="ARBA00023136"/>
    </source>
</evidence>
<keyword evidence="5" id="KW-0472">Membrane</keyword>
<accession>A0A1J0R9H1</accession>
<evidence type="ECO:0000256" key="3">
    <source>
        <dbReference type="ARBA" id="ARBA00022475"/>
    </source>
</evidence>
<protein>
    <submittedName>
        <fullName evidence="8">Variant surface glycoprotein 1125.3072</fullName>
    </submittedName>
</protein>
<dbReference type="GO" id="GO:0005886">
    <property type="term" value="C:plasma membrane"/>
    <property type="evidence" value="ECO:0007669"/>
    <property type="project" value="UniProtKB-SubCell"/>
</dbReference>
<evidence type="ECO:0000256" key="4">
    <source>
        <dbReference type="ARBA" id="ARBA00022622"/>
    </source>
</evidence>
<comment type="subcellular location">
    <subcellularLocation>
        <location evidence="2">Cell membrane</location>
        <topology evidence="2">Lipid-anchor</topology>
        <topology evidence="2">GPI-anchor</topology>
    </subcellularLocation>
</comment>
<proteinExistence type="predicted"/>
<dbReference type="EMBL" id="KX700492">
    <property type="protein sequence ID" value="APD74448.1"/>
    <property type="molecule type" value="Genomic_DNA"/>
</dbReference>